<evidence type="ECO:0000256" key="2">
    <source>
        <dbReference type="ARBA" id="ARBA00022694"/>
    </source>
</evidence>
<dbReference type="PANTHER" id="PTHR43033:SF5">
    <property type="entry name" value="TRNA(ILE)-LYSIDINE SYNTHETASE"/>
    <property type="match status" value="1"/>
</dbReference>
<name>D5BPP3_PUNMI</name>
<comment type="domain">
    <text evidence="6">The N-terminal region contains the highly conserved SGGXDS motif, predicted to be a P-loop motif involved in ATP binding.</text>
</comment>
<keyword evidence="4 6" id="KW-0067">ATP-binding</keyword>
<evidence type="ECO:0000259" key="7">
    <source>
        <dbReference type="Pfam" id="PF01171"/>
    </source>
</evidence>
<dbReference type="InterPro" id="IPR011063">
    <property type="entry name" value="TilS/TtcA_N"/>
</dbReference>
<evidence type="ECO:0000256" key="3">
    <source>
        <dbReference type="ARBA" id="ARBA00022741"/>
    </source>
</evidence>
<dbReference type="RefSeq" id="WP_013047172.1">
    <property type="nucleotide sequence ID" value="NC_014010.1"/>
</dbReference>
<dbReference type="InterPro" id="IPR012795">
    <property type="entry name" value="tRNA_Ile_lys_synt_N"/>
</dbReference>
<evidence type="ECO:0000313" key="9">
    <source>
        <dbReference type="Proteomes" id="UP000007460"/>
    </source>
</evidence>
<dbReference type="HOGENOM" id="CLU_018869_3_2_5"/>
<feature type="domain" description="tRNA(Ile)-lysidine/2-thiocytidine synthase N-terminal" evidence="7">
    <location>
        <begin position="32"/>
        <end position="208"/>
    </location>
</feature>
<dbReference type="STRING" id="488538.SAR116_2302"/>
<dbReference type="eggNOG" id="COG0037">
    <property type="taxonomic scope" value="Bacteria"/>
</dbReference>
<dbReference type="Pfam" id="PF01171">
    <property type="entry name" value="ATP_bind_3"/>
    <property type="match status" value="1"/>
</dbReference>
<dbReference type="Gene3D" id="3.40.50.620">
    <property type="entry name" value="HUPs"/>
    <property type="match status" value="1"/>
</dbReference>
<dbReference type="SUPFAM" id="SSF52402">
    <property type="entry name" value="Adenine nucleotide alpha hydrolases-like"/>
    <property type="match status" value="1"/>
</dbReference>
<sequence>MRGFTADALTRLDTEFAAAMSAAGLDQHISFVSALSGGADSTALCLLMSRFAVASGKAHRAIIVDHGIRENAGAEAARVAARMQKFGINVKIEKVSDKAPETGIQAWARRQRFEIMLAHARRDNAALLVGHHAGDQAETIAMRLGKDSGLVGLAGMKRTSWRAGVPIGRPLLDWPADRMADICRIFACEFEDDPSNLDRRFERIRLRQFMMQDKAYGAKLCRLGDAARQLLAMLDQTLADSLARDIRLDAAGYARLPDYRTDTKHDATTYLADMPEIAWHRAMGRLLHQVGGQTYAPSYEALCRLRTRMQRGLSSTLSACLVTPAGNTDYLVVREVGRTLQEQPVETDLDAIFAGCWHVTSKIPGKVLAFGHTKLAQTPSRAALPPEWDVIPHIIRQSIPVIQSLDEEVFYPQIMDSTNNHNALDAPANARFLPLAPGQALQPM</sequence>
<comment type="function">
    <text evidence="6">Ligates lysine onto the cytidine present at position 34 of the AUA codon-specific tRNA(Ile) that contains the anticodon CAU, in an ATP-dependent manner. Cytidine is converted to lysidine, thus changing the amino acid specificity of the tRNA from methionine to isoleucine.</text>
</comment>
<dbReference type="PANTHER" id="PTHR43033">
    <property type="entry name" value="TRNA(ILE)-LYSIDINE SYNTHASE-RELATED"/>
    <property type="match status" value="1"/>
</dbReference>
<keyword evidence="6" id="KW-0963">Cytoplasm</keyword>
<dbReference type="GO" id="GO:0032267">
    <property type="term" value="F:tRNA(Ile)-lysidine synthase activity"/>
    <property type="evidence" value="ECO:0007669"/>
    <property type="project" value="UniProtKB-EC"/>
</dbReference>
<evidence type="ECO:0000313" key="8">
    <source>
        <dbReference type="EMBL" id="ADE40545.1"/>
    </source>
</evidence>
<reference evidence="8 9" key="1">
    <citation type="journal article" date="2010" name="J. Bacteriol.">
        <title>Complete genome sequence of "Candidatus Puniceispirillum marinum" IMCC1322, a representative of the SAR116 clade in the Alphaproteobacteria.</title>
        <authorList>
            <person name="Oh H.M."/>
            <person name="Kwon K.K."/>
            <person name="Kang I."/>
            <person name="Kang S.G."/>
            <person name="Lee J.H."/>
            <person name="Kim S.J."/>
            <person name="Cho J.C."/>
        </authorList>
    </citation>
    <scope>NUCLEOTIDE SEQUENCE [LARGE SCALE GENOMIC DNA]</scope>
    <source>
        <strain evidence="8 9">IMCC1322</strain>
    </source>
</reference>
<dbReference type="GO" id="GO:0005524">
    <property type="term" value="F:ATP binding"/>
    <property type="evidence" value="ECO:0007669"/>
    <property type="project" value="UniProtKB-UniRule"/>
</dbReference>
<comment type="subcellular location">
    <subcellularLocation>
        <location evidence="6">Cytoplasm</location>
    </subcellularLocation>
</comment>
<dbReference type="GO" id="GO:0005737">
    <property type="term" value="C:cytoplasm"/>
    <property type="evidence" value="ECO:0007669"/>
    <property type="project" value="UniProtKB-SubCell"/>
</dbReference>
<dbReference type="HAMAP" id="MF_01161">
    <property type="entry name" value="tRNA_Ile_lys_synt"/>
    <property type="match status" value="1"/>
</dbReference>
<evidence type="ECO:0000256" key="1">
    <source>
        <dbReference type="ARBA" id="ARBA00022598"/>
    </source>
</evidence>
<dbReference type="OrthoDB" id="9807403at2"/>
<evidence type="ECO:0000256" key="6">
    <source>
        <dbReference type="HAMAP-Rule" id="MF_01161"/>
    </source>
</evidence>
<keyword evidence="1 6" id="KW-0436">Ligase</keyword>
<comment type="similarity">
    <text evidence="6">Belongs to the tRNA(Ile)-lysidine synthase family.</text>
</comment>
<organism evidence="8 9">
    <name type="scientific">Puniceispirillum marinum (strain IMCC1322)</name>
    <dbReference type="NCBI Taxonomy" id="488538"/>
    <lineage>
        <taxon>Bacteria</taxon>
        <taxon>Pseudomonadati</taxon>
        <taxon>Pseudomonadota</taxon>
        <taxon>Alphaproteobacteria</taxon>
        <taxon>Candidatus Puniceispirillales</taxon>
        <taxon>Candidatus Puniceispirillaceae</taxon>
        <taxon>Candidatus Puniceispirillum</taxon>
    </lineage>
</organism>
<dbReference type="InterPro" id="IPR014729">
    <property type="entry name" value="Rossmann-like_a/b/a_fold"/>
</dbReference>
<comment type="catalytic activity">
    <reaction evidence="5 6">
        <text>cytidine(34) in tRNA(Ile2) + L-lysine + ATP = lysidine(34) in tRNA(Ile2) + AMP + diphosphate + H(+)</text>
        <dbReference type="Rhea" id="RHEA:43744"/>
        <dbReference type="Rhea" id="RHEA-COMP:10625"/>
        <dbReference type="Rhea" id="RHEA-COMP:10670"/>
        <dbReference type="ChEBI" id="CHEBI:15378"/>
        <dbReference type="ChEBI" id="CHEBI:30616"/>
        <dbReference type="ChEBI" id="CHEBI:32551"/>
        <dbReference type="ChEBI" id="CHEBI:33019"/>
        <dbReference type="ChEBI" id="CHEBI:82748"/>
        <dbReference type="ChEBI" id="CHEBI:83665"/>
        <dbReference type="ChEBI" id="CHEBI:456215"/>
        <dbReference type="EC" id="6.3.4.19"/>
    </reaction>
</comment>
<gene>
    <name evidence="6" type="primary">tilS</name>
    <name evidence="8" type="ordered locus">SAR116_2302</name>
</gene>
<protein>
    <recommendedName>
        <fullName evidence="6">tRNA(Ile)-lysidine synthase</fullName>
        <ecNumber evidence="6">6.3.4.19</ecNumber>
    </recommendedName>
    <alternativeName>
        <fullName evidence="6">tRNA(Ile)-2-lysyl-cytidine synthase</fullName>
    </alternativeName>
    <alternativeName>
        <fullName evidence="6">tRNA(Ile)-lysidine synthetase</fullName>
    </alternativeName>
</protein>
<dbReference type="EMBL" id="CP001751">
    <property type="protein sequence ID" value="ADE40545.1"/>
    <property type="molecule type" value="Genomic_DNA"/>
</dbReference>
<dbReference type="InterPro" id="IPR012094">
    <property type="entry name" value="tRNA_Ile_lys_synt"/>
</dbReference>
<dbReference type="NCBIfam" id="TIGR02432">
    <property type="entry name" value="lysidine_TilS_N"/>
    <property type="match status" value="1"/>
</dbReference>
<keyword evidence="3 6" id="KW-0547">Nucleotide-binding</keyword>
<accession>D5BPP3</accession>
<feature type="binding site" evidence="6">
    <location>
        <begin position="36"/>
        <end position="41"/>
    </location>
    <ligand>
        <name>ATP</name>
        <dbReference type="ChEBI" id="CHEBI:30616"/>
    </ligand>
</feature>
<dbReference type="AlphaFoldDB" id="D5BPP3"/>
<dbReference type="GO" id="GO:0006400">
    <property type="term" value="P:tRNA modification"/>
    <property type="evidence" value="ECO:0007669"/>
    <property type="project" value="UniProtKB-UniRule"/>
</dbReference>
<keyword evidence="9" id="KW-1185">Reference proteome</keyword>
<dbReference type="Proteomes" id="UP000007460">
    <property type="component" value="Chromosome"/>
</dbReference>
<proteinExistence type="inferred from homology"/>
<dbReference type="KEGG" id="apb:SAR116_2302"/>
<dbReference type="CDD" id="cd01992">
    <property type="entry name" value="TilS_N"/>
    <property type="match status" value="1"/>
</dbReference>
<keyword evidence="2 6" id="KW-0819">tRNA processing</keyword>
<dbReference type="EC" id="6.3.4.19" evidence="6"/>
<evidence type="ECO:0000256" key="5">
    <source>
        <dbReference type="ARBA" id="ARBA00048539"/>
    </source>
</evidence>
<evidence type="ECO:0000256" key="4">
    <source>
        <dbReference type="ARBA" id="ARBA00022840"/>
    </source>
</evidence>